<accession>A0A0H2Z5L4</accession>
<keyword evidence="2" id="KW-1185">Reference proteome</keyword>
<evidence type="ECO:0000313" key="2">
    <source>
        <dbReference type="Proteomes" id="UP000008216"/>
    </source>
</evidence>
<dbReference type="Proteomes" id="UP000008216">
    <property type="component" value="Chromosome"/>
</dbReference>
<organism evidence="1 2">
    <name type="scientific">Escherichia coli O1:K1 / APEC</name>
    <dbReference type="NCBI Taxonomy" id="405955"/>
    <lineage>
        <taxon>Bacteria</taxon>
        <taxon>Pseudomonadati</taxon>
        <taxon>Pseudomonadota</taxon>
        <taxon>Gammaproteobacteria</taxon>
        <taxon>Enterobacterales</taxon>
        <taxon>Enterobacteriaceae</taxon>
        <taxon>Escherichia</taxon>
    </lineage>
</organism>
<evidence type="ECO:0000313" key="1">
    <source>
        <dbReference type="EMBL" id="ABJ03708.1"/>
    </source>
</evidence>
<gene>
    <name evidence="1" type="ORF">APECO1_2229</name>
</gene>
<name>A0A0H2Z5L4_ECOK1</name>
<proteinExistence type="predicted"/>
<dbReference type="KEGG" id="ecv:APECO1_2229"/>
<reference evidence="1 2" key="1">
    <citation type="journal article" date="2007" name="J. Bacteriol.">
        <title>The genome sequence of avian pathogenic Escherichia coli strain O1:K1:H7 shares strong similarities with human extraintestinal pathogenic E. coli genomes.</title>
        <authorList>
            <person name="Johnson T.J."/>
            <person name="Kariyawasam S."/>
            <person name="Wannemuehler Y."/>
            <person name="Mangiamele P."/>
            <person name="Johnson S.J."/>
            <person name="Doetkott C."/>
            <person name="Skyberg J.A."/>
            <person name="Lynne A.M."/>
            <person name="Johnson J.R."/>
            <person name="Nolan L.K."/>
        </authorList>
    </citation>
    <scope>NUCLEOTIDE SEQUENCE [LARGE SCALE GENOMIC DNA]</scope>
    <source>
        <strain evidence="1">APEC O1</strain>
    </source>
</reference>
<dbReference type="EMBL" id="CP000468">
    <property type="protein sequence ID" value="ABJ03708.1"/>
    <property type="molecule type" value="Genomic_DNA"/>
</dbReference>
<protein>
    <submittedName>
        <fullName evidence="1">Uncharacterized protein</fullName>
    </submittedName>
</protein>
<dbReference type="AlphaFoldDB" id="A0A0H2Z5L4"/>
<dbReference type="HOGENOM" id="CLU_813130_0_0_6"/>
<sequence>MFCFDLFSRKRGWFSVWRNKGFGRYCQRLANFRDRQAFQLLNQVHFTWCKQVDNGRAKFKATHFLAFQQCHRIVVFPGRPGPALDDAFARRRNGARPDRLNAAYNRRTDQNLRHRAKFGIEQADHAFVTGKQIRHVLSSEMVNGEEIARHVDHFTQNTVARHVYAVVVTWGEVSGHKRTVTEEIRHQIVACQQGFEAVVVAFGLQDFIFFDFTQLADNAIGRHNQYIRIGIDWAYFVTQRTDKEFVKGAVAGGVRLLRLFHVDLVVFNEQIDNQFCQPSCPLACAPTRQASKP</sequence>